<accession>A0A8H3DVC4</accession>
<feature type="chain" id="PRO_5034669437" description="Fungal lipase-type domain-containing protein" evidence="5">
    <location>
        <begin position="20"/>
        <end position="349"/>
    </location>
</feature>
<protein>
    <recommendedName>
        <fullName evidence="6">Fungal lipase-type domain-containing protein</fullName>
    </recommendedName>
</protein>
<name>A0A8H3DVC4_9AGAM</name>
<evidence type="ECO:0000256" key="5">
    <source>
        <dbReference type="SAM" id="SignalP"/>
    </source>
</evidence>
<dbReference type="InterPro" id="IPR002921">
    <property type="entry name" value="Fungal_lipase-type"/>
</dbReference>
<dbReference type="Gene3D" id="3.40.50.1820">
    <property type="entry name" value="alpha/beta hydrolase"/>
    <property type="match status" value="1"/>
</dbReference>
<evidence type="ECO:0000256" key="3">
    <source>
        <dbReference type="ARBA" id="ARBA00047591"/>
    </source>
</evidence>
<evidence type="ECO:0000259" key="6">
    <source>
        <dbReference type="Pfam" id="PF01764"/>
    </source>
</evidence>
<comment type="caution">
    <text evidence="7">The sequence shown here is derived from an EMBL/GenBank/DDBJ whole genome shotgun (WGS) entry which is preliminary data.</text>
</comment>
<feature type="signal peptide" evidence="5">
    <location>
        <begin position="1"/>
        <end position="19"/>
    </location>
</feature>
<evidence type="ECO:0000313" key="8">
    <source>
        <dbReference type="Proteomes" id="UP000663827"/>
    </source>
</evidence>
<comment type="catalytic activity">
    <reaction evidence="3">
        <text>a diacylglycerol + H2O = a monoacylglycerol + a fatty acid + H(+)</text>
        <dbReference type="Rhea" id="RHEA:32731"/>
        <dbReference type="ChEBI" id="CHEBI:15377"/>
        <dbReference type="ChEBI" id="CHEBI:15378"/>
        <dbReference type="ChEBI" id="CHEBI:17408"/>
        <dbReference type="ChEBI" id="CHEBI:18035"/>
        <dbReference type="ChEBI" id="CHEBI:28868"/>
    </reaction>
</comment>
<dbReference type="PANTHER" id="PTHR45856">
    <property type="entry name" value="ALPHA/BETA-HYDROLASES SUPERFAMILY PROTEIN"/>
    <property type="match status" value="1"/>
</dbReference>
<dbReference type="EMBL" id="CAJNJQ010000395">
    <property type="protein sequence ID" value="CAE7075206.1"/>
    <property type="molecule type" value="Genomic_DNA"/>
</dbReference>
<sequence>MYNKLLLAALFSFSTGVLAAPAISDPVLTVPENVTIPPVPLDVDTASLKAQSVTPISAAEASSYIPYEYFSAAAYCPPDAQAKWSCKYCQAQPVKDFVVYASGGDGNLVQYCKSHILTSFKCSNNICAAGYVGWWPSGNSVVVGHQGTQFNKIIAVLTDLAFLPVPVNSKLFPGTPSSARVHFGFQEAHERTATVVLNTVKKVIAERGATKVVTVGHSLGGALALLDGLYLKLNLPSNIEIITRTIGQPRVGNDAFAKFVDQKVPNLVRITNKGDLVPGLPPLILGFKHNVGESHINKQGAWNACAGQDNLDVNCSTGQLLKQGIVLTDHLGPYAGGFQVPNLKDCYFV</sequence>
<gene>
    <name evidence="7" type="ORF">RDB_LOCUS19269</name>
</gene>
<dbReference type="GO" id="GO:0006629">
    <property type="term" value="P:lipid metabolic process"/>
    <property type="evidence" value="ECO:0007669"/>
    <property type="project" value="InterPro"/>
</dbReference>
<comment type="catalytic activity">
    <reaction evidence="4">
        <text>a monoacylglycerol + H2O = glycerol + a fatty acid + H(+)</text>
        <dbReference type="Rhea" id="RHEA:15245"/>
        <dbReference type="ChEBI" id="CHEBI:15377"/>
        <dbReference type="ChEBI" id="CHEBI:15378"/>
        <dbReference type="ChEBI" id="CHEBI:17408"/>
        <dbReference type="ChEBI" id="CHEBI:17754"/>
        <dbReference type="ChEBI" id="CHEBI:28868"/>
    </reaction>
</comment>
<proteinExistence type="inferred from homology"/>
<evidence type="ECO:0000256" key="4">
    <source>
        <dbReference type="ARBA" id="ARBA00048461"/>
    </source>
</evidence>
<dbReference type="AlphaFoldDB" id="A0A8H3DVC4"/>
<keyword evidence="5" id="KW-0732">Signal</keyword>
<organism evidence="7 8">
    <name type="scientific">Rhizoctonia solani</name>
    <dbReference type="NCBI Taxonomy" id="456999"/>
    <lineage>
        <taxon>Eukaryota</taxon>
        <taxon>Fungi</taxon>
        <taxon>Dikarya</taxon>
        <taxon>Basidiomycota</taxon>
        <taxon>Agaricomycotina</taxon>
        <taxon>Agaricomycetes</taxon>
        <taxon>Cantharellales</taxon>
        <taxon>Ceratobasidiaceae</taxon>
        <taxon>Rhizoctonia</taxon>
    </lineage>
</organism>
<dbReference type="SUPFAM" id="SSF53474">
    <property type="entry name" value="alpha/beta-Hydrolases"/>
    <property type="match status" value="1"/>
</dbReference>
<feature type="domain" description="Fungal lipase-type" evidence="6">
    <location>
        <begin position="142"/>
        <end position="283"/>
    </location>
</feature>
<dbReference type="InterPro" id="IPR051218">
    <property type="entry name" value="Sec_MonoDiacylglyc_Lipase"/>
</dbReference>
<dbReference type="InterPro" id="IPR029058">
    <property type="entry name" value="AB_hydrolase_fold"/>
</dbReference>
<keyword evidence="1" id="KW-1015">Disulfide bond</keyword>
<dbReference type="CDD" id="cd00519">
    <property type="entry name" value="Lipase_3"/>
    <property type="match status" value="1"/>
</dbReference>
<evidence type="ECO:0000313" key="7">
    <source>
        <dbReference type="EMBL" id="CAE7075206.1"/>
    </source>
</evidence>
<comment type="similarity">
    <text evidence="2">Belongs to the AB hydrolase superfamily. Lipase family. Class 3 subfamily.</text>
</comment>
<reference evidence="7" key="1">
    <citation type="submission" date="2021-01" db="EMBL/GenBank/DDBJ databases">
        <authorList>
            <person name="Kaushik A."/>
        </authorList>
    </citation>
    <scope>NUCLEOTIDE SEQUENCE</scope>
    <source>
        <strain evidence="7">AG5</strain>
    </source>
</reference>
<dbReference type="Pfam" id="PF01764">
    <property type="entry name" value="Lipase_3"/>
    <property type="match status" value="1"/>
</dbReference>
<dbReference type="Proteomes" id="UP000663827">
    <property type="component" value="Unassembled WGS sequence"/>
</dbReference>
<evidence type="ECO:0000256" key="2">
    <source>
        <dbReference type="ARBA" id="ARBA00043996"/>
    </source>
</evidence>
<dbReference type="PANTHER" id="PTHR45856:SF25">
    <property type="entry name" value="FUNGAL LIPASE-LIKE DOMAIN-CONTAINING PROTEIN"/>
    <property type="match status" value="1"/>
</dbReference>
<evidence type="ECO:0000256" key="1">
    <source>
        <dbReference type="ARBA" id="ARBA00023157"/>
    </source>
</evidence>